<dbReference type="Proteomes" id="UP000095282">
    <property type="component" value="Unplaced"/>
</dbReference>
<sequence>MEARIHRALVENASTTVINQQRLSRRTLLQNAQRPHENTRNKELVDKCKEELKKIKRKINGIEEVGGRDRKAAILLRIDGLQQAIGSPSGSDWLSLWNDSKGSLFLVLISTPLLFGAQLNNVPTDSSFANTLASCINSLGFASACSNLWDIGDFPHKKYPASRLFFLFVLFIGIIASAMLGPNWQVIVYGTIIADVADLVKPAEYGKILNAVWFFACVIAVSVYRCTGEPWRAILMSEKGTVYVIIIASLLSFIYSVLQVYKGPLSIDNKLMFSAIGLFSLISLINVLVASGYRRNHIIITAGLMFLLCLISISILFFSSLLPSE</sequence>
<name>A0A1I7T2N5_9PELO</name>
<keyword evidence="3" id="KW-1185">Reference proteome</keyword>
<keyword evidence="1" id="KW-0175">Coiled coil</keyword>
<evidence type="ECO:0000256" key="1">
    <source>
        <dbReference type="SAM" id="Coils"/>
    </source>
</evidence>
<proteinExistence type="predicted"/>
<keyword evidence="2" id="KW-0812">Transmembrane</keyword>
<accession>A0A1I7T2N5</accession>
<feature type="transmembrane region" description="Helical" evidence="2">
    <location>
        <begin position="164"/>
        <end position="188"/>
    </location>
</feature>
<reference evidence="4" key="1">
    <citation type="submission" date="2016-11" db="UniProtKB">
        <authorList>
            <consortium name="WormBaseParasite"/>
        </authorList>
    </citation>
    <scope>IDENTIFICATION</scope>
</reference>
<feature type="transmembrane region" description="Helical" evidence="2">
    <location>
        <begin position="208"/>
        <end position="228"/>
    </location>
</feature>
<feature type="transmembrane region" description="Helical" evidence="2">
    <location>
        <begin position="298"/>
        <end position="322"/>
    </location>
</feature>
<protein>
    <submittedName>
        <fullName evidence="4">MFS general substrate transporter</fullName>
    </submittedName>
</protein>
<keyword evidence="2" id="KW-1133">Transmembrane helix</keyword>
<feature type="transmembrane region" description="Helical" evidence="2">
    <location>
        <begin position="273"/>
        <end position="291"/>
    </location>
</feature>
<dbReference type="WBParaSite" id="Csp11.Scaffold481.g1837.t1">
    <property type="protein sequence ID" value="Csp11.Scaffold481.g1837.t1"/>
    <property type="gene ID" value="Csp11.Scaffold481.g1837"/>
</dbReference>
<evidence type="ECO:0000313" key="4">
    <source>
        <dbReference type="WBParaSite" id="Csp11.Scaffold481.g1837.t1"/>
    </source>
</evidence>
<evidence type="ECO:0000313" key="3">
    <source>
        <dbReference type="Proteomes" id="UP000095282"/>
    </source>
</evidence>
<keyword evidence="2" id="KW-0472">Membrane</keyword>
<feature type="transmembrane region" description="Helical" evidence="2">
    <location>
        <begin position="240"/>
        <end position="261"/>
    </location>
</feature>
<organism evidence="3 4">
    <name type="scientific">Caenorhabditis tropicalis</name>
    <dbReference type="NCBI Taxonomy" id="1561998"/>
    <lineage>
        <taxon>Eukaryota</taxon>
        <taxon>Metazoa</taxon>
        <taxon>Ecdysozoa</taxon>
        <taxon>Nematoda</taxon>
        <taxon>Chromadorea</taxon>
        <taxon>Rhabditida</taxon>
        <taxon>Rhabditina</taxon>
        <taxon>Rhabditomorpha</taxon>
        <taxon>Rhabditoidea</taxon>
        <taxon>Rhabditidae</taxon>
        <taxon>Peloderinae</taxon>
        <taxon>Caenorhabditis</taxon>
    </lineage>
</organism>
<dbReference type="AlphaFoldDB" id="A0A1I7T2N5"/>
<evidence type="ECO:0000256" key="2">
    <source>
        <dbReference type="SAM" id="Phobius"/>
    </source>
</evidence>
<feature type="coiled-coil region" evidence="1">
    <location>
        <begin position="38"/>
        <end position="65"/>
    </location>
</feature>